<gene>
    <name evidence="2" type="ORF">P879_05119</name>
</gene>
<accession>A0A8T0D2Q5</accession>
<evidence type="ECO:0000313" key="3">
    <source>
        <dbReference type="Proteomes" id="UP000699462"/>
    </source>
</evidence>
<proteinExistence type="predicted"/>
<dbReference type="AlphaFoldDB" id="A0A8T0D2Q5"/>
<protein>
    <submittedName>
        <fullName evidence="2">Uncharacterized protein</fullName>
    </submittedName>
</protein>
<feature type="compositionally biased region" description="Low complexity" evidence="1">
    <location>
        <begin position="54"/>
        <end position="79"/>
    </location>
</feature>
<keyword evidence="3" id="KW-1185">Reference proteome</keyword>
<evidence type="ECO:0000256" key="1">
    <source>
        <dbReference type="SAM" id="MobiDB-lite"/>
    </source>
</evidence>
<comment type="caution">
    <text evidence="2">The sequence shown here is derived from an EMBL/GenBank/DDBJ whole genome shotgun (WGS) entry which is preliminary data.</text>
</comment>
<dbReference type="EMBL" id="JTDF01021209">
    <property type="protein sequence ID" value="KAF8562140.1"/>
    <property type="molecule type" value="Genomic_DNA"/>
</dbReference>
<dbReference type="OrthoDB" id="10667227at2759"/>
<organism evidence="2 3">
    <name type="scientific">Paragonimus westermani</name>
    <dbReference type="NCBI Taxonomy" id="34504"/>
    <lineage>
        <taxon>Eukaryota</taxon>
        <taxon>Metazoa</taxon>
        <taxon>Spiralia</taxon>
        <taxon>Lophotrochozoa</taxon>
        <taxon>Platyhelminthes</taxon>
        <taxon>Trematoda</taxon>
        <taxon>Digenea</taxon>
        <taxon>Plagiorchiida</taxon>
        <taxon>Troglotremata</taxon>
        <taxon>Troglotrematidae</taxon>
        <taxon>Paragonimus</taxon>
    </lineage>
</organism>
<sequence>MHESSGSVQPVKCSFDNQTTGSQVAFIIAGSCTNPRSFGSSDEDGENDEEEMSDGTSSTSTRSSTATTTTPYTESRTISQLESHTVFKQDTQFHRPYHSPTAQGSFCNWTWVPAASLIAHEGWVGVGVLPLDEPALSNANVCEVNRGHFN</sequence>
<name>A0A8T0D2Q5_9TREM</name>
<feature type="region of interest" description="Disordered" evidence="1">
    <location>
        <begin position="32"/>
        <end position="81"/>
    </location>
</feature>
<feature type="compositionally biased region" description="Acidic residues" evidence="1">
    <location>
        <begin position="41"/>
        <end position="53"/>
    </location>
</feature>
<evidence type="ECO:0000313" key="2">
    <source>
        <dbReference type="EMBL" id="KAF8562140.1"/>
    </source>
</evidence>
<dbReference type="Proteomes" id="UP000699462">
    <property type="component" value="Unassembled WGS sequence"/>
</dbReference>
<reference evidence="2 3" key="1">
    <citation type="submission" date="2019-07" db="EMBL/GenBank/DDBJ databases">
        <title>Annotation for the trematode Paragonimus westermani.</title>
        <authorList>
            <person name="Choi Y.-J."/>
        </authorList>
    </citation>
    <scope>NUCLEOTIDE SEQUENCE [LARGE SCALE GENOMIC DNA]</scope>
    <source>
        <strain evidence="2">180907_Pwestermani</strain>
    </source>
</reference>